<feature type="chain" id="PRO_5019087582" description="Secreted protein" evidence="1">
    <location>
        <begin position="27"/>
        <end position="61"/>
    </location>
</feature>
<evidence type="ECO:0008006" key="4">
    <source>
        <dbReference type="Google" id="ProtNLM"/>
    </source>
</evidence>
<sequence>MCCLEKTGRKAKVPVLFFALAPGASAARNLVSVGTDQTWMRREQLSSKRQFVFKEPAEHGC</sequence>
<dbReference type="AlphaFoldDB" id="A0A452GZP9"/>
<feature type="signal peptide" evidence="1">
    <location>
        <begin position="1"/>
        <end position="26"/>
    </location>
</feature>
<organism evidence="2 3">
    <name type="scientific">Gopherus agassizii</name>
    <name type="common">Agassiz's desert tortoise</name>
    <dbReference type="NCBI Taxonomy" id="38772"/>
    <lineage>
        <taxon>Eukaryota</taxon>
        <taxon>Metazoa</taxon>
        <taxon>Chordata</taxon>
        <taxon>Craniata</taxon>
        <taxon>Vertebrata</taxon>
        <taxon>Euteleostomi</taxon>
        <taxon>Archelosauria</taxon>
        <taxon>Testudinata</taxon>
        <taxon>Testudines</taxon>
        <taxon>Cryptodira</taxon>
        <taxon>Durocryptodira</taxon>
        <taxon>Testudinoidea</taxon>
        <taxon>Testudinidae</taxon>
        <taxon>Gopherus</taxon>
    </lineage>
</organism>
<reference evidence="2" key="2">
    <citation type="submission" date="2025-08" db="UniProtKB">
        <authorList>
            <consortium name="Ensembl"/>
        </authorList>
    </citation>
    <scope>IDENTIFICATION</scope>
</reference>
<name>A0A452GZP9_9SAUR</name>
<reference evidence="2" key="3">
    <citation type="submission" date="2025-09" db="UniProtKB">
        <authorList>
            <consortium name="Ensembl"/>
        </authorList>
    </citation>
    <scope>IDENTIFICATION</scope>
</reference>
<dbReference type="Proteomes" id="UP000291020">
    <property type="component" value="Unassembled WGS sequence"/>
</dbReference>
<keyword evidence="3" id="KW-1185">Reference proteome</keyword>
<proteinExistence type="predicted"/>
<dbReference type="STRING" id="38772.ENSGAGP00000007558"/>
<evidence type="ECO:0000313" key="3">
    <source>
        <dbReference type="Proteomes" id="UP000291020"/>
    </source>
</evidence>
<keyword evidence="1" id="KW-0732">Signal</keyword>
<dbReference type="Ensembl" id="ENSGAGT00000008726.1">
    <property type="protein sequence ID" value="ENSGAGP00000007558.1"/>
    <property type="gene ID" value="ENSGAGG00000006045.1"/>
</dbReference>
<evidence type="ECO:0000256" key="1">
    <source>
        <dbReference type="SAM" id="SignalP"/>
    </source>
</evidence>
<protein>
    <recommendedName>
        <fullName evidence="4">Secreted protein</fullName>
    </recommendedName>
</protein>
<reference evidence="3" key="1">
    <citation type="journal article" date="2017" name="PLoS ONE">
        <title>The Agassiz's desert tortoise genome provides a resource for the conservation of a threatened species.</title>
        <authorList>
            <person name="Tollis M."/>
            <person name="DeNardo D.F."/>
            <person name="Cornelius J.A."/>
            <person name="Dolby G.A."/>
            <person name="Edwards T."/>
            <person name="Henen B.T."/>
            <person name="Karl A.E."/>
            <person name="Murphy R.W."/>
            <person name="Kusumi K."/>
        </authorList>
    </citation>
    <scope>NUCLEOTIDE SEQUENCE [LARGE SCALE GENOMIC DNA]</scope>
</reference>
<evidence type="ECO:0000313" key="2">
    <source>
        <dbReference type="Ensembl" id="ENSGAGP00000007558.1"/>
    </source>
</evidence>
<accession>A0A452GZP9</accession>